<sequence length="130" mass="14315">MRPDWDAYFIQIAKDISTRATCPRASVGAVIVRKHRIISTGYNGAGEGLPHCIDVGCHIVNEHCERATHAEVNAVAQAARFGLSVNGTVLYIWSPYRPENCHNCIQIMKAAGITKVIEMNGKVIRLDEVN</sequence>
<keyword evidence="2" id="KW-0378">Hydrolase</keyword>
<dbReference type="InterPro" id="IPR002125">
    <property type="entry name" value="CMP_dCMP_dom"/>
</dbReference>
<evidence type="ECO:0000256" key="2">
    <source>
        <dbReference type="ARBA" id="ARBA00022801"/>
    </source>
</evidence>
<name>A0A0F9VGL7_9ZZZZ</name>
<dbReference type="GO" id="GO:0004132">
    <property type="term" value="F:dCMP deaminase activity"/>
    <property type="evidence" value="ECO:0007669"/>
    <property type="project" value="InterPro"/>
</dbReference>
<organism evidence="4">
    <name type="scientific">marine sediment metagenome</name>
    <dbReference type="NCBI Taxonomy" id="412755"/>
    <lineage>
        <taxon>unclassified sequences</taxon>
        <taxon>metagenomes</taxon>
        <taxon>ecological metagenomes</taxon>
    </lineage>
</organism>
<evidence type="ECO:0000313" key="4">
    <source>
        <dbReference type="EMBL" id="KKN72666.1"/>
    </source>
</evidence>
<proteinExistence type="predicted"/>
<dbReference type="EMBL" id="LAZR01000358">
    <property type="protein sequence ID" value="KKN72666.1"/>
    <property type="molecule type" value="Genomic_DNA"/>
</dbReference>
<comment type="cofactor">
    <cofactor evidence="1">
        <name>Zn(2+)</name>
        <dbReference type="ChEBI" id="CHEBI:29105"/>
    </cofactor>
</comment>
<dbReference type="Gene3D" id="3.40.140.10">
    <property type="entry name" value="Cytidine Deaminase, domain 2"/>
    <property type="match status" value="1"/>
</dbReference>
<evidence type="ECO:0000259" key="3">
    <source>
        <dbReference type="PROSITE" id="PS51747"/>
    </source>
</evidence>
<dbReference type="InterPro" id="IPR016193">
    <property type="entry name" value="Cytidine_deaminase-like"/>
</dbReference>
<dbReference type="CDD" id="cd01286">
    <property type="entry name" value="deoxycytidylate_deaminase"/>
    <property type="match status" value="1"/>
</dbReference>
<dbReference type="PANTHER" id="PTHR11086:SF18">
    <property type="entry name" value="DEOXYCYTIDYLATE DEAMINASE"/>
    <property type="match status" value="1"/>
</dbReference>
<reference evidence="4" key="1">
    <citation type="journal article" date="2015" name="Nature">
        <title>Complex archaea that bridge the gap between prokaryotes and eukaryotes.</title>
        <authorList>
            <person name="Spang A."/>
            <person name="Saw J.H."/>
            <person name="Jorgensen S.L."/>
            <person name="Zaremba-Niedzwiedzka K."/>
            <person name="Martijn J."/>
            <person name="Lind A.E."/>
            <person name="van Eijk R."/>
            <person name="Schleper C."/>
            <person name="Guy L."/>
            <person name="Ettema T.J."/>
        </authorList>
    </citation>
    <scope>NUCLEOTIDE SEQUENCE</scope>
</reference>
<dbReference type="PIRSF" id="PIRSF006019">
    <property type="entry name" value="dCMP_deaminase"/>
    <property type="match status" value="1"/>
</dbReference>
<dbReference type="GO" id="GO:0008270">
    <property type="term" value="F:zinc ion binding"/>
    <property type="evidence" value="ECO:0007669"/>
    <property type="project" value="InterPro"/>
</dbReference>
<gene>
    <name evidence="4" type="ORF">LCGC14_0409080</name>
</gene>
<dbReference type="GO" id="GO:0006220">
    <property type="term" value="P:pyrimidine nucleotide metabolic process"/>
    <property type="evidence" value="ECO:0007669"/>
    <property type="project" value="InterPro"/>
</dbReference>
<dbReference type="PANTHER" id="PTHR11086">
    <property type="entry name" value="DEOXYCYTIDYLATE DEAMINASE-RELATED"/>
    <property type="match status" value="1"/>
</dbReference>
<dbReference type="InterPro" id="IPR035105">
    <property type="entry name" value="Deoxycytidylate_deaminase_dom"/>
</dbReference>
<protein>
    <recommendedName>
        <fullName evidence="3">CMP/dCMP-type deaminase domain-containing protein</fullName>
    </recommendedName>
</protein>
<dbReference type="InterPro" id="IPR016473">
    <property type="entry name" value="dCMP_deaminase"/>
</dbReference>
<evidence type="ECO:0000256" key="1">
    <source>
        <dbReference type="ARBA" id="ARBA00001947"/>
    </source>
</evidence>
<accession>A0A0F9VGL7</accession>
<comment type="caution">
    <text evidence="4">The sequence shown here is derived from an EMBL/GenBank/DDBJ whole genome shotgun (WGS) entry which is preliminary data.</text>
</comment>
<dbReference type="GO" id="GO:0005737">
    <property type="term" value="C:cytoplasm"/>
    <property type="evidence" value="ECO:0007669"/>
    <property type="project" value="TreeGrafter"/>
</dbReference>
<dbReference type="Pfam" id="PF00383">
    <property type="entry name" value="dCMP_cyt_deam_1"/>
    <property type="match status" value="1"/>
</dbReference>
<dbReference type="SUPFAM" id="SSF53927">
    <property type="entry name" value="Cytidine deaminase-like"/>
    <property type="match status" value="1"/>
</dbReference>
<feature type="domain" description="CMP/dCMP-type deaminase" evidence="3">
    <location>
        <begin position="4"/>
        <end position="130"/>
    </location>
</feature>
<dbReference type="AlphaFoldDB" id="A0A0F9VGL7"/>
<dbReference type="PROSITE" id="PS51747">
    <property type="entry name" value="CYT_DCMP_DEAMINASES_2"/>
    <property type="match status" value="1"/>
</dbReference>
<dbReference type="InterPro" id="IPR015517">
    <property type="entry name" value="dCMP_deaminase-rel"/>
</dbReference>